<sequence>MGNGGPGLTPAPSTQPTHHRTEGAEKPEGAGIWTCSLLHRTGRWQKGPEGRPSPKRARKAAGPAAHLSQQQRTERPTGKLEEDPGENPAVPAGPYTPPLPGVMVATVGNQLGQDKCAAGDPGPVDPGVAPPTGIQAA</sequence>
<protein>
    <submittedName>
        <fullName evidence="3">Uncharacterized protein</fullName>
    </submittedName>
</protein>
<accession>A0A5E4A0Y5</accession>
<evidence type="ECO:0000313" key="4">
    <source>
        <dbReference type="Proteomes" id="UP000335636"/>
    </source>
</evidence>
<dbReference type="EMBL" id="CABDUW010000001">
    <property type="protein sequence ID" value="VTJ50699.1"/>
    <property type="molecule type" value="Genomic_DNA"/>
</dbReference>
<proteinExistence type="predicted"/>
<dbReference type="Proteomes" id="UP000335636">
    <property type="component" value="Unassembled WGS sequence"/>
</dbReference>
<dbReference type="AlphaFoldDB" id="A0A5E4A0Y5"/>
<reference evidence="3 4" key="1">
    <citation type="submission" date="2019-04" db="EMBL/GenBank/DDBJ databases">
        <authorList>
            <person name="Alioto T."/>
            <person name="Alioto T."/>
        </authorList>
    </citation>
    <scope>NUCLEOTIDE SEQUENCE [LARGE SCALE GENOMIC DNA]</scope>
</reference>
<evidence type="ECO:0000313" key="3">
    <source>
        <dbReference type="EMBL" id="VTJ50699.1"/>
    </source>
</evidence>
<evidence type="ECO:0000256" key="1">
    <source>
        <dbReference type="SAM" id="MobiDB-lite"/>
    </source>
</evidence>
<feature type="compositionally biased region" description="Basic and acidic residues" evidence="1">
    <location>
        <begin position="72"/>
        <end position="82"/>
    </location>
</feature>
<reference evidence="2" key="2">
    <citation type="submission" date="2020-08" db="EMBL/GenBank/DDBJ databases">
        <authorList>
            <person name="Shumante A."/>
            <person name="Zimin A.V."/>
            <person name="Puiu D."/>
            <person name="Salzberg S.L."/>
        </authorList>
    </citation>
    <scope>NUCLEOTIDE SEQUENCE</scope>
    <source>
        <strain evidence="2">WC2-LM</strain>
        <tissue evidence="2">Liver</tissue>
    </source>
</reference>
<gene>
    <name evidence="2" type="ORF">GHT09_002132</name>
    <name evidence="3" type="ORF">MONAX_5E002595</name>
</gene>
<name>A0A5E4A0Y5_MARMO</name>
<feature type="compositionally biased region" description="Basic and acidic residues" evidence="1">
    <location>
        <begin position="19"/>
        <end position="28"/>
    </location>
</feature>
<feature type="compositionally biased region" description="Low complexity" evidence="1">
    <location>
        <begin position="118"/>
        <end position="131"/>
    </location>
</feature>
<feature type="region of interest" description="Disordered" evidence="1">
    <location>
        <begin position="1"/>
        <end position="137"/>
    </location>
</feature>
<dbReference type="EMBL" id="WJEC01007841">
    <property type="protein sequence ID" value="KAF7466510.1"/>
    <property type="molecule type" value="Genomic_DNA"/>
</dbReference>
<dbReference type="Proteomes" id="UP000662637">
    <property type="component" value="Unassembled WGS sequence"/>
</dbReference>
<organism evidence="3 4">
    <name type="scientific">Marmota monax</name>
    <name type="common">Woodchuck</name>
    <dbReference type="NCBI Taxonomy" id="9995"/>
    <lineage>
        <taxon>Eukaryota</taxon>
        <taxon>Metazoa</taxon>
        <taxon>Chordata</taxon>
        <taxon>Craniata</taxon>
        <taxon>Vertebrata</taxon>
        <taxon>Euteleostomi</taxon>
        <taxon>Mammalia</taxon>
        <taxon>Eutheria</taxon>
        <taxon>Euarchontoglires</taxon>
        <taxon>Glires</taxon>
        <taxon>Rodentia</taxon>
        <taxon>Sciuromorpha</taxon>
        <taxon>Sciuridae</taxon>
        <taxon>Xerinae</taxon>
        <taxon>Marmotini</taxon>
        <taxon>Marmota</taxon>
    </lineage>
</organism>
<keyword evidence="4" id="KW-1185">Reference proteome</keyword>
<evidence type="ECO:0000313" key="2">
    <source>
        <dbReference type="EMBL" id="KAF7466510.1"/>
    </source>
</evidence>